<dbReference type="EMBL" id="QEAN01000092">
    <property type="protein sequence ID" value="TPX48873.1"/>
    <property type="molecule type" value="Genomic_DNA"/>
</dbReference>
<sequence length="455" mass="51003">MHPSKEDNDERPIQHVEDTVMPDVASAASDTRGIEEDEEPTDLIQDGNWVIIRMPSGNTKLVQAKADALCKLGKFGQCRFSDLINKNAGVLYEIYDGNKLRKADDQFMSLDVYDMQSSEDANNREIHDVGAPGQKLSRDEIEALKKDSLKGNVSSQELIKTLVENSASFDKKTEFSKAKYIKKKQAKFTKAFIPTLPTARSLCDFFFEEDREKIRQIRVDTLSMVLNAANIHAGMRVIVADDAHGMLVAAVMERLGGYGTVFALHESDVPHYDIVSYCNFSAKISKPLHTLSWTKFNNVLLTEAEEEGVIASTPYNRSHKRQEALKVQRERLTLLRNGNFDALVVASAFSPVEVVKALLPYVAGSRPIVVYHSFKEALTDVWEYMRESDDFVNVDMSESWLREYQLPCYRAGTRPIMTGSSTGGFFVSATRAFGMLAVDGEKVGGGFGRPARRRW</sequence>
<organism evidence="8 10">
    <name type="scientific">Synchytrium endobioticum</name>
    <dbReference type="NCBI Taxonomy" id="286115"/>
    <lineage>
        <taxon>Eukaryota</taxon>
        <taxon>Fungi</taxon>
        <taxon>Fungi incertae sedis</taxon>
        <taxon>Chytridiomycota</taxon>
        <taxon>Chytridiomycota incertae sedis</taxon>
        <taxon>Chytridiomycetes</taxon>
        <taxon>Synchytriales</taxon>
        <taxon>Synchytriaceae</taxon>
        <taxon>Synchytrium</taxon>
    </lineage>
</organism>
<dbReference type="VEuPathDB" id="FungiDB:SeMB42_g02812"/>
<keyword evidence="4" id="KW-0819">tRNA processing</keyword>
<keyword evidence="10" id="KW-1185">Reference proteome</keyword>
<accession>A0A507DBB4</accession>
<dbReference type="PANTHER" id="PTHR12945:SF0">
    <property type="entry name" value="TRNA (ADENINE(58)-N(1))-METHYLTRANSFERASE NON-CATALYTIC SUBUNIT TRM6"/>
    <property type="match status" value="1"/>
</dbReference>
<protein>
    <recommendedName>
        <fullName evidence="3">tRNA (adenine(58)-N(1))-methyltransferase non-catalytic subunit TRM6</fullName>
    </recommendedName>
    <alternativeName>
        <fullName evidence="6">tRNA(m1A58)-methyltransferase subunit TRM6</fullName>
    </alternativeName>
</protein>
<evidence type="ECO:0000256" key="2">
    <source>
        <dbReference type="ARBA" id="ARBA00008320"/>
    </source>
</evidence>
<feature type="region of interest" description="Disordered" evidence="7">
    <location>
        <begin position="1"/>
        <end position="40"/>
    </location>
</feature>
<dbReference type="AlphaFoldDB" id="A0A507DBB4"/>
<evidence type="ECO:0000256" key="6">
    <source>
        <dbReference type="ARBA" id="ARBA00032319"/>
    </source>
</evidence>
<dbReference type="InterPro" id="IPR017423">
    <property type="entry name" value="TRM6"/>
</dbReference>
<dbReference type="GO" id="GO:0031515">
    <property type="term" value="C:tRNA (m1A) methyltransferase complex"/>
    <property type="evidence" value="ECO:0007669"/>
    <property type="project" value="InterPro"/>
</dbReference>
<reference evidence="10 11" key="1">
    <citation type="journal article" date="2019" name="Sci. Rep.">
        <title>Comparative genomics of chytrid fungi reveal insights into the obligate biotrophic and pathogenic lifestyle of Synchytrium endobioticum.</title>
        <authorList>
            <person name="van de Vossenberg B.T.L.H."/>
            <person name="Warris S."/>
            <person name="Nguyen H.D.T."/>
            <person name="van Gent-Pelzer M.P.E."/>
            <person name="Joly D.L."/>
            <person name="van de Geest H.C."/>
            <person name="Bonants P.J.M."/>
            <person name="Smith D.S."/>
            <person name="Levesque C.A."/>
            <person name="van der Lee T.A.J."/>
        </authorList>
    </citation>
    <scope>NUCLEOTIDE SEQUENCE [LARGE SCALE GENOMIC DNA]</scope>
    <source>
        <strain evidence="9 11">LEV6574</strain>
        <strain evidence="8 10">MB42</strain>
    </source>
</reference>
<feature type="compositionally biased region" description="Basic and acidic residues" evidence="7">
    <location>
        <begin position="1"/>
        <end position="18"/>
    </location>
</feature>
<evidence type="ECO:0000256" key="1">
    <source>
        <dbReference type="ARBA" id="ARBA00004123"/>
    </source>
</evidence>
<comment type="similarity">
    <text evidence="2">Belongs to the TRM6/GCD10 family.</text>
</comment>
<evidence type="ECO:0000313" key="9">
    <source>
        <dbReference type="EMBL" id="TPX50558.1"/>
    </source>
</evidence>
<evidence type="ECO:0000256" key="3">
    <source>
        <dbReference type="ARBA" id="ARBA00021704"/>
    </source>
</evidence>
<dbReference type="Pfam" id="PF04189">
    <property type="entry name" value="Gcd10p"/>
    <property type="match status" value="1"/>
</dbReference>
<evidence type="ECO:0000256" key="7">
    <source>
        <dbReference type="SAM" id="MobiDB-lite"/>
    </source>
</evidence>
<dbReference type="Gene3D" id="3.40.50.150">
    <property type="entry name" value="Vaccinia Virus protein VP39"/>
    <property type="match status" value="1"/>
</dbReference>
<keyword evidence="5" id="KW-0539">Nucleus</keyword>
<name>A0A507DBB4_9FUNG</name>
<evidence type="ECO:0000313" key="10">
    <source>
        <dbReference type="Proteomes" id="UP000317494"/>
    </source>
</evidence>
<comment type="caution">
    <text evidence="8">The sequence shown here is derived from an EMBL/GenBank/DDBJ whole genome shotgun (WGS) entry which is preliminary data.</text>
</comment>
<evidence type="ECO:0000256" key="5">
    <source>
        <dbReference type="ARBA" id="ARBA00023242"/>
    </source>
</evidence>
<dbReference type="PANTHER" id="PTHR12945">
    <property type="entry name" value="TRANSLATION INITIATION FACTOR EIF3-RELATED"/>
    <property type="match status" value="1"/>
</dbReference>
<dbReference type="OrthoDB" id="10254665at2759"/>
<proteinExistence type="inferred from homology"/>
<dbReference type="GO" id="GO:0005634">
    <property type="term" value="C:nucleus"/>
    <property type="evidence" value="ECO:0007669"/>
    <property type="project" value="UniProtKB-SubCell"/>
</dbReference>
<comment type="subcellular location">
    <subcellularLocation>
        <location evidence="1">Nucleus</location>
    </subcellularLocation>
</comment>
<gene>
    <name evidence="9" type="ORF">SeLEV6574_g00843</name>
    <name evidence="8" type="ORF">SeMB42_g02812</name>
</gene>
<dbReference type="Proteomes" id="UP000317494">
    <property type="component" value="Unassembled WGS sequence"/>
</dbReference>
<evidence type="ECO:0000313" key="11">
    <source>
        <dbReference type="Proteomes" id="UP000320475"/>
    </source>
</evidence>
<dbReference type="Proteomes" id="UP000320475">
    <property type="component" value="Unassembled WGS sequence"/>
</dbReference>
<dbReference type="GO" id="GO:0030488">
    <property type="term" value="P:tRNA methylation"/>
    <property type="evidence" value="ECO:0007669"/>
    <property type="project" value="InterPro"/>
</dbReference>
<dbReference type="STRING" id="286115.A0A507DBB4"/>
<evidence type="ECO:0000313" key="8">
    <source>
        <dbReference type="EMBL" id="TPX48873.1"/>
    </source>
</evidence>
<evidence type="ECO:0000256" key="4">
    <source>
        <dbReference type="ARBA" id="ARBA00022694"/>
    </source>
</evidence>
<dbReference type="InterPro" id="IPR029063">
    <property type="entry name" value="SAM-dependent_MTases_sf"/>
</dbReference>
<dbReference type="EMBL" id="QEAM01000016">
    <property type="protein sequence ID" value="TPX50558.1"/>
    <property type="molecule type" value="Genomic_DNA"/>
</dbReference>